<evidence type="ECO:0000313" key="1">
    <source>
        <dbReference type="EMBL" id="UZD23236.1"/>
    </source>
</evidence>
<dbReference type="RefSeq" id="WP_264809775.1">
    <property type="nucleotide sequence ID" value="NZ_CP110226.1"/>
</dbReference>
<accession>A0ABY6MKP1</accession>
<reference evidence="1" key="1">
    <citation type="submission" date="2022-10" db="EMBL/GenBank/DDBJ databases">
        <title>Algoriphagus sp. a novel bacteria isolate from halophytes salicornia europaea.</title>
        <authorList>
            <person name="Peng Y."/>
            <person name="Jiang L."/>
            <person name="Lee J."/>
        </authorList>
    </citation>
    <scope>NUCLEOTIDE SEQUENCE</scope>
    <source>
        <strain evidence="1">TR-M5</strain>
    </source>
</reference>
<organism evidence="1 2">
    <name type="scientific">Algoriphagus halophytocola</name>
    <dbReference type="NCBI Taxonomy" id="2991499"/>
    <lineage>
        <taxon>Bacteria</taxon>
        <taxon>Pseudomonadati</taxon>
        <taxon>Bacteroidota</taxon>
        <taxon>Cytophagia</taxon>
        <taxon>Cytophagales</taxon>
        <taxon>Cyclobacteriaceae</taxon>
        <taxon>Algoriphagus</taxon>
    </lineage>
</organism>
<keyword evidence="2" id="KW-1185">Reference proteome</keyword>
<name>A0ABY6MKP1_9BACT</name>
<dbReference type="Proteomes" id="UP001163156">
    <property type="component" value="Chromosome"/>
</dbReference>
<sequence>MIKDLEDSSENKEESKVEIDCMQIFALGDEILEMEVGYFILGIYIFGTKE</sequence>
<dbReference type="EMBL" id="CP110226">
    <property type="protein sequence ID" value="UZD23236.1"/>
    <property type="molecule type" value="Genomic_DNA"/>
</dbReference>
<protein>
    <submittedName>
        <fullName evidence="1">Uncharacterized protein</fullName>
    </submittedName>
</protein>
<evidence type="ECO:0000313" key="2">
    <source>
        <dbReference type="Proteomes" id="UP001163156"/>
    </source>
</evidence>
<proteinExistence type="predicted"/>
<gene>
    <name evidence="1" type="ORF">OM944_01840</name>
</gene>